<dbReference type="GO" id="GO:0003723">
    <property type="term" value="F:RNA binding"/>
    <property type="evidence" value="ECO:0007669"/>
    <property type="project" value="InterPro"/>
</dbReference>
<dbReference type="GO" id="GO:0009451">
    <property type="term" value="P:RNA modification"/>
    <property type="evidence" value="ECO:0007669"/>
    <property type="project" value="InterPro"/>
</dbReference>
<dbReference type="AlphaFoldDB" id="A0A3S3QUK3"/>
<dbReference type="Pfam" id="PF13041">
    <property type="entry name" value="PPR_2"/>
    <property type="match status" value="1"/>
</dbReference>
<dbReference type="FunFam" id="1.25.40.10:FF:000381">
    <property type="entry name" value="Pentatricopeptide repeat-containing protein"/>
    <property type="match status" value="1"/>
</dbReference>
<dbReference type="InterPro" id="IPR011990">
    <property type="entry name" value="TPR-like_helical_dom_sf"/>
</dbReference>
<dbReference type="NCBIfam" id="TIGR00756">
    <property type="entry name" value="PPR"/>
    <property type="match status" value="1"/>
</dbReference>
<dbReference type="Gene3D" id="1.25.40.10">
    <property type="entry name" value="Tetratricopeptide repeat domain"/>
    <property type="match status" value="1"/>
</dbReference>
<keyword evidence="4" id="KW-1185">Reference proteome</keyword>
<accession>A0A3S3QUK3</accession>
<evidence type="ECO:0000256" key="1">
    <source>
        <dbReference type="ARBA" id="ARBA00022737"/>
    </source>
</evidence>
<dbReference type="Proteomes" id="UP000283530">
    <property type="component" value="Unassembled WGS sequence"/>
</dbReference>
<protein>
    <submittedName>
        <fullName evidence="3">Pentatricopeptide repeat-containing protein, mitochondrial</fullName>
    </submittedName>
</protein>
<dbReference type="OrthoDB" id="185373at2759"/>
<dbReference type="EMBL" id="QPKB01000008">
    <property type="protein sequence ID" value="RWR90754.1"/>
    <property type="molecule type" value="Genomic_DNA"/>
</dbReference>
<dbReference type="STRING" id="337451.A0A3S3QUK3"/>
<feature type="repeat" description="PPR" evidence="2">
    <location>
        <begin position="137"/>
        <end position="171"/>
    </location>
</feature>
<evidence type="ECO:0000313" key="4">
    <source>
        <dbReference type="Proteomes" id="UP000283530"/>
    </source>
</evidence>
<dbReference type="InterPro" id="IPR002885">
    <property type="entry name" value="PPR_rpt"/>
</dbReference>
<evidence type="ECO:0000256" key="2">
    <source>
        <dbReference type="PROSITE-ProRule" id="PRU00708"/>
    </source>
</evidence>
<sequence length="186" mass="21081">MELLNFQNLSHFRNIPSAENEKTMPRGEFGRRRRAASSNEEFKNLCENHKLRQALVLLSTNENEPNSVISSSSYGLLLKACSKKRALQDGRQVHADLIKRGFEFEGFLQTTLQNMYAECGSLDLARRVFDGSSDRGSIVAWNSMIGGYCRFGELQEALVLFCELMEEGLSPDQFTFSIIIEATERI</sequence>
<feature type="repeat" description="PPR" evidence="2">
    <location>
        <begin position="70"/>
        <end position="104"/>
    </location>
</feature>
<proteinExistence type="predicted"/>
<name>A0A3S3QUK3_9MAGN</name>
<reference evidence="3 4" key="1">
    <citation type="journal article" date="2019" name="Nat. Plants">
        <title>Stout camphor tree genome fills gaps in understanding of flowering plant genome evolution.</title>
        <authorList>
            <person name="Chaw S.M."/>
            <person name="Liu Y.C."/>
            <person name="Wu Y.W."/>
            <person name="Wang H.Y."/>
            <person name="Lin C.I."/>
            <person name="Wu C.S."/>
            <person name="Ke H.M."/>
            <person name="Chang L.Y."/>
            <person name="Hsu C.Y."/>
            <person name="Yang H.T."/>
            <person name="Sudianto E."/>
            <person name="Hsu M.H."/>
            <person name="Wu K.P."/>
            <person name="Wang L.N."/>
            <person name="Leebens-Mack J.H."/>
            <person name="Tsai I.J."/>
        </authorList>
    </citation>
    <scope>NUCLEOTIDE SEQUENCE [LARGE SCALE GENOMIC DNA]</scope>
    <source>
        <strain evidence="4">cv. Chaw 1501</strain>
        <tissue evidence="3">Young leaves</tissue>
    </source>
</reference>
<organism evidence="3 4">
    <name type="scientific">Cinnamomum micranthum f. kanehirae</name>
    <dbReference type="NCBI Taxonomy" id="337451"/>
    <lineage>
        <taxon>Eukaryota</taxon>
        <taxon>Viridiplantae</taxon>
        <taxon>Streptophyta</taxon>
        <taxon>Embryophyta</taxon>
        <taxon>Tracheophyta</taxon>
        <taxon>Spermatophyta</taxon>
        <taxon>Magnoliopsida</taxon>
        <taxon>Magnoliidae</taxon>
        <taxon>Laurales</taxon>
        <taxon>Lauraceae</taxon>
        <taxon>Cinnamomum</taxon>
    </lineage>
</organism>
<dbReference type="PANTHER" id="PTHR47926">
    <property type="entry name" value="PENTATRICOPEPTIDE REPEAT-CONTAINING PROTEIN"/>
    <property type="match status" value="1"/>
</dbReference>
<keyword evidence="1" id="KW-0677">Repeat</keyword>
<dbReference type="PROSITE" id="PS51375">
    <property type="entry name" value="PPR"/>
    <property type="match status" value="2"/>
</dbReference>
<gene>
    <name evidence="3" type="ORF">CKAN_01986600</name>
</gene>
<dbReference type="PANTHER" id="PTHR47926:SF347">
    <property type="entry name" value="PENTATRICOPEPTIDE REPEAT-CONTAINING PROTEIN"/>
    <property type="match status" value="1"/>
</dbReference>
<comment type="caution">
    <text evidence="3">The sequence shown here is derived from an EMBL/GenBank/DDBJ whole genome shotgun (WGS) entry which is preliminary data.</text>
</comment>
<dbReference type="InterPro" id="IPR046960">
    <property type="entry name" value="PPR_At4g14850-like_plant"/>
</dbReference>
<evidence type="ECO:0000313" key="3">
    <source>
        <dbReference type="EMBL" id="RWR90754.1"/>
    </source>
</evidence>